<dbReference type="Gene3D" id="3.40.50.11310">
    <property type="entry name" value="Bacterial phosphonate metabolism protein PhnH"/>
    <property type="match status" value="1"/>
</dbReference>
<reference evidence="1 2" key="1">
    <citation type="submission" date="2018-06" db="EMBL/GenBank/DDBJ databases">
        <authorList>
            <consortium name="Pathogen Informatics"/>
            <person name="Doyle S."/>
        </authorList>
    </citation>
    <scope>NUCLEOTIDE SEQUENCE [LARGE SCALE GENOMIC DNA]</scope>
    <source>
        <strain evidence="1 2">NCTC9045</strain>
    </source>
</reference>
<dbReference type="InterPro" id="IPR008773">
    <property type="entry name" value="PhnI"/>
</dbReference>
<dbReference type="GO" id="GO:0016829">
    <property type="term" value="F:lyase activity"/>
    <property type="evidence" value="ECO:0007669"/>
    <property type="project" value="UniProtKB-KW"/>
</dbReference>
<dbReference type="InterPro" id="IPR038058">
    <property type="entry name" value="PhnH-like_sp"/>
</dbReference>
<dbReference type="EMBL" id="UGDD01000002">
    <property type="protein sequence ID" value="STJ57379.1"/>
    <property type="molecule type" value="Genomic_DNA"/>
</dbReference>
<name>A0A376X6C5_ECOLX</name>
<accession>A0A376X6C5</accession>
<protein>
    <submittedName>
        <fullName evidence="1">Carbon-phosphorus lyase complex subunit PhnI</fullName>
    </submittedName>
</protein>
<dbReference type="SUPFAM" id="SSF159709">
    <property type="entry name" value="PhnH-like"/>
    <property type="match status" value="1"/>
</dbReference>
<dbReference type="NCBIfam" id="TIGR03292">
    <property type="entry name" value="PhnH_redo"/>
    <property type="match status" value="1"/>
</dbReference>
<gene>
    <name evidence="1" type="primary">phnI</name>
    <name evidence="1" type="ORF">NCTC9045_05401</name>
</gene>
<evidence type="ECO:0000313" key="2">
    <source>
        <dbReference type="Proteomes" id="UP000254503"/>
    </source>
</evidence>
<keyword evidence="1" id="KW-0456">Lyase</keyword>
<dbReference type="GO" id="GO:0019634">
    <property type="term" value="P:organic phosphonate metabolic process"/>
    <property type="evidence" value="ECO:0007669"/>
    <property type="project" value="InterPro"/>
</dbReference>
<dbReference type="Pfam" id="PF05845">
    <property type="entry name" value="PhnH"/>
    <property type="match status" value="1"/>
</dbReference>
<evidence type="ECO:0000313" key="1">
    <source>
        <dbReference type="EMBL" id="STJ57379.1"/>
    </source>
</evidence>
<dbReference type="InterPro" id="IPR008772">
    <property type="entry name" value="Phosphonate_metab_PhnH"/>
</dbReference>
<dbReference type="AlphaFoldDB" id="A0A376X6C5"/>
<proteinExistence type="predicted"/>
<organism evidence="1 2">
    <name type="scientific">Escherichia coli</name>
    <dbReference type="NCBI Taxonomy" id="562"/>
    <lineage>
        <taxon>Bacteria</taxon>
        <taxon>Pseudomonadati</taxon>
        <taxon>Pseudomonadota</taxon>
        <taxon>Gammaproteobacteria</taxon>
        <taxon>Enterobacterales</taxon>
        <taxon>Enterobacteriaceae</taxon>
        <taxon>Escherichia</taxon>
    </lineage>
</organism>
<sequence length="548" mass="60227">MTLETAFMLPVQDAQHSFRRLLKAMSEPGVIVALHQLKRGWQPLNIATTSVLLTLADNDTPVWLSTPLNNDIVNQSLRFHTNAPLVSQPEQATFAVTDEAISSEQLNALSTGTAVAPEAGATLILQVASLSGGRMLRLTGAGIAEERMIAPQLPECILHELTERPHPFPLGIDLILTCGERLLAIPRTTHVECADVRCRERGREGDRRRHALQESRRRGDTDLPELSVAQIEQQLNLAVDRVMTEGGIADRELAALALKQASGDNVEAIFLLRAYRTTLAKLAVSEPLDTTGMRLERRISAVYKDIPGGQLLGPTYDYTHRLLDFTLLANGEAPTLTTADSEQQPSPHVFSLLARQGLAKFEEDSGAQPDDITRTPPVYPCSRSSRLQQLMRGDEGYLLALAYSTQRGYGRNHPFAGEIRSGYIDVSIVPEELGFAVNVGELLMTECEMVNGFIDPPGEPPHFTRGYGLVFGMSERKAMAMALVDRALQAPEYGEHATGPAQDEEFVLAHADNVEAAGFVSHLKLPHYVDFQAELELLKRLQQEQNHG</sequence>
<dbReference type="Proteomes" id="UP000254503">
    <property type="component" value="Unassembled WGS sequence"/>
</dbReference>
<dbReference type="Pfam" id="PF05861">
    <property type="entry name" value="PhnI"/>
    <property type="match status" value="1"/>
</dbReference>